<dbReference type="Proteomes" id="UP000237839">
    <property type="component" value="Unassembled WGS sequence"/>
</dbReference>
<gene>
    <name evidence="1" type="ORF">S2091_4701</name>
</gene>
<proteinExistence type="predicted"/>
<comment type="caution">
    <text evidence="1">The sequence shown here is derived from an EMBL/GenBank/DDBJ whole genome shotgun (WGS) entry which is preliminary data.</text>
</comment>
<reference evidence="1 2" key="1">
    <citation type="submission" date="2018-02" db="EMBL/GenBank/DDBJ databases">
        <title>Solimicrobium silvestre gen. nov., sp. nov., isolated from alpine forest soil.</title>
        <authorList>
            <person name="Margesin R."/>
            <person name="Albuquerque L."/>
            <person name="Zhang D.-C."/>
            <person name="Froufe H.J.C."/>
            <person name="Severino R."/>
            <person name="Roxo I."/>
            <person name="Egas C."/>
            <person name="Da Costa M.S."/>
        </authorList>
    </citation>
    <scope>NUCLEOTIDE SEQUENCE [LARGE SCALE GENOMIC DNA]</scope>
    <source>
        <strain evidence="1 2">S20-91</strain>
    </source>
</reference>
<sequence>MNNVISLDAARQRRFHIQLAKSSEDWQDICASFALSGVILDDGDAERAGRVMAGQATTHSVLQDIN</sequence>
<name>A0A2S9GS97_9BURK</name>
<accession>A0A2S9GS97</accession>
<protein>
    <submittedName>
        <fullName evidence="1">Uncharacterized protein</fullName>
    </submittedName>
</protein>
<dbReference type="OrthoDB" id="9954672at2"/>
<organism evidence="1 2">
    <name type="scientific">Solimicrobium silvestre</name>
    <dbReference type="NCBI Taxonomy" id="2099400"/>
    <lineage>
        <taxon>Bacteria</taxon>
        <taxon>Pseudomonadati</taxon>
        <taxon>Pseudomonadota</taxon>
        <taxon>Betaproteobacteria</taxon>
        <taxon>Burkholderiales</taxon>
        <taxon>Oxalobacteraceae</taxon>
        <taxon>Solimicrobium</taxon>
    </lineage>
</organism>
<evidence type="ECO:0000313" key="2">
    <source>
        <dbReference type="Proteomes" id="UP000237839"/>
    </source>
</evidence>
<dbReference type="RefSeq" id="WP_105534419.1">
    <property type="nucleotide sequence ID" value="NZ_PUGF01000046.1"/>
</dbReference>
<keyword evidence="2" id="KW-1185">Reference proteome</keyword>
<dbReference type="AlphaFoldDB" id="A0A2S9GS97"/>
<evidence type="ECO:0000313" key="1">
    <source>
        <dbReference type="EMBL" id="PRC90594.1"/>
    </source>
</evidence>
<dbReference type="EMBL" id="PUGF01000046">
    <property type="protein sequence ID" value="PRC90594.1"/>
    <property type="molecule type" value="Genomic_DNA"/>
</dbReference>